<dbReference type="Pfam" id="PF17788">
    <property type="entry name" value="HypF_C"/>
    <property type="match status" value="1"/>
</dbReference>
<dbReference type="Pfam" id="PF00708">
    <property type="entry name" value="Acylphosphatase"/>
    <property type="match status" value="1"/>
</dbReference>
<feature type="domain" description="Acylphosphatase-like" evidence="10">
    <location>
        <begin position="12"/>
        <end position="98"/>
    </location>
</feature>
<dbReference type="EMBL" id="JACHEB010000004">
    <property type="protein sequence ID" value="MBB5328754.1"/>
    <property type="molecule type" value="Genomic_DNA"/>
</dbReference>
<dbReference type="RefSeq" id="WP_221304634.1">
    <property type="nucleotide sequence ID" value="NZ_JACHEB010000004.1"/>
</dbReference>
<evidence type="ECO:0000313" key="13">
    <source>
        <dbReference type="Proteomes" id="UP000535182"/>
    </source>
</evidence>
<dbReference type="InterPro" id="IPR017945">
    <property type="entry name" value="DHBP_synth_RibB-like_a/b_dom"/>
</dbReference>
<protein>
    <recommendedName>
        <fullName evidence="8">Carbamoyltransferase</fullName>
        <ecNumber evidence="8">6.2.-.-</ecNumber>
    </recommendedName>
</protein>
<dbReference type="GO" id="GO:0008270">
    <property type="term" value="F:zinc ion binding"/>
    <property type="evidence" value="ECO:0007669"/>
    <property type="project" value="UniProtKB-KW"/>
</dbReference>
<dbReference type="Pfam" id="PF07503">
    <property type="entry name" value="zf-HYPF"/>
    <property type="match status" value="2"/>
</dbReference>
<keyword evidence="13" id="KW-1185">Reference proteome</keyword>
<dbReference type="InterPro" id="IPR001792">
    <property type="entry name" value="Acylphosphatase-like_dom"/>
</dbReference>
<evidence type="ECO:0000256" key="8">
    <source>
        <dbReference type="PIRNR" id="PIRNR006256"/>
    </source>
</evidence>
<dbReference type="Pfam" id="PF01300">
    <property type="entry name" value="Sua5_yciO_yrdC"/>
    <property type="match status" value="1"/>
</dbReference>
<evidence type="ECO:0000256" key="1">
    <source>
        <dbReference type="ARBA" id="ARBA00004711"/>
    </source>
</evidence>
<comment type="caution">
    <text evidence="12">The sequence shown here is derived from an EMBL/GenBank/DDBJ whole genome shotgun (WGS) entry which is preliminary data.</text>
</comment>
<dbReference type="SUPFAM" id="SSF55821">
    <property type="entry name" value="YrdC/RibB"/>
    <property type="match status" value="1"/>
</dbReference>
<keyword evidence="5" id="KW-0863">Zinc-finger</keyword>
<sequence>MMPSPPPDSKIRRQLHIRGIVQGVGFRPFVYKLATSRGLTGFVFNSSSGVTIEIQGHVAAIRTFIESLEADLPRLAQILELTVSEMEVVDSSGFDILESREEIGEFTLVSPDAGTCDACWRDFGDPFNRRFGYPFTNCTHCGPRYTIVQDIPYDRAKTTMSGFLMCDACKAEYDDPADRRFHAQPNACAVCGPALCLVPRGSSSADCSFAEKDSLPAIRAARQILRDGKIVAVKGLGGFLLACDANNGAAVAELRKRKRRPMKPFALMVRDIKGARRICAVSPEDEGALQHPRRPIVILSRASSDGAVTSGLSDIIAPGNNTLGIMLPYSPLHYLLFSDSPESASEFVALVMTSGNLSEEPIVVSNTEALLRLSGIADWFLLHDRDIATRVDDSVVRTIERKETVLRRSRGFVPQTIDLGIEMEQVLAVGAELKNTFCLTRGRHAILSQHIGDLENYETMRFFEETLEKMKHLFKVSPKAIAHDLHPGYRSTRMALVSGIERRFAVQHHHAHIASCMAENQLSGKVIGVAMDGTGLGSDGTIWGGEFLVADLVGFERRAHLRAVPMPGGDAAIRQPWRMALSYLRDSLGSQMPDDLACFRGVPATQFRLVDTMLSRRIQTVQTSSGGRLFDAVAAMLGLGPEVTFEGQAAIALEMVAEPSNTDRYGFDLEQSESMVIDLRQTIATIVRDTIAKRSVGAISACFHNTLSAAIVEVCCRIRKSDGLARVCLSGGVFQNHLLLGVTALELRRLGFGVFLHAMVPANDGGISLGQAVIANELLRRGD</sequence>
<keyword evidence="9" id="KW-0378">Hydrolase</keyword>
<feature type="active site" evidence="9">
    <location>
        <position position="45"/>
    </location>
</feature>
<dbReference type="PIRSF" id="PIRSF006256">
    <property type="entry name" value="CMPcnvr_hdrg_mat"/>
    <property type="match status" value="1"/>
</dbReference>
<evidence type="ECO:0000256" key="9">
    <source>
        <dbReference type="PROSITE-ProRule" id="PRU00520"/>
    </source>
</evidence>
<reference evidence="12 13" key="1">
    <citation type="submission" date="2020-08" db="EMBL/GenBank/DDBJ databases">
        <title>Genomic Encyclopedia of Type Strains, Phase IV (KMG-V): Genome sequencing to study the core and pangenomes of soil and plant-associated prokaryotes.</title>
        <authorList>
            <person name="Whitman W."/>
        </authorList>
    </citation>
    <scope>NUCLEOTIDE SEQUENCE [LARGE SCALE GENOMIC DNA]</scope>
    <source>
        <strain evidence="12 13">X5P2</strain>
    </source>
</reference>
<dbReference type="Gene3D" id="3.90.870.50">
    <property type="match status" value="1"/>
</dbReference>
<dbReference type="InterPro" id="IPR041440">
    <property type="entry name" value="HypF_C"/>
</dbReference>
<dbReference type="InterPro" id="IPR011125">
    <property type="entry name" value="Znf_HypF"/>
</dbReference>
<evidence type="ECO:0000256" key="3">
    <source>
        <dbReference type="ARBA" id="ARBA00022598"/>
    </source>
</evidence>
<dbReference type="GO" id="GO:0003998">
    <property type="term" value="F:acylphosphatase activity"/>
    <property type="evidence" value="ECO:0007669"/>
    <property type="project" value="UniProtKB-EC"/>
</dbReference>
<evidence type="ECO:0000256" key="5">
    <source>
        <dbReference type="ARBA" id="ARBA00022771"/>
    </source>
</evidence>
<dbReference type="PROSITE" id="PS00150">
    <property type="entry name" value="ACYLPHOSPHATASE_1"/>
    <property type="match status" value="1"/>
</dbReference>
<comment type="pathway">
    <text evidence="1">Protein modification; [NiFe] hydrogenase maturation.</text>
</comment>
<dbReference type="Gene3D" id="3.30.420.40">
    <property type="match status" value="1"/>
</dbReference>
<dbReference type="NCBIfam" id="TIGR00143">
    <property type="entry name" value="hypF"/>
    <property type="match status" value="1"/>
</dbReference>
<keyword evidence="3" id="KW-0436">Ligase</keyword>
<evidence type="ECO:0000256" key="7">
    <source>
        <dbReference type="ARBA" id="ARBA00048220"/>
    </source>
</evidence>
<dbReference type="GO" id="GO:0016874">
    <property type="term" value="F:ligase activity"/>
    <property type="evidence" value="ECO:0007669"/>
    <property type="project" value="UniProtKB-UniRule"/>
</dbReference>
<proteinExistence type="inferred from homology"/>
<feature type="domain" description="YrdC-like" evidence="11">
    <location>
        <begin position="215"/>
        <end position="411"/>
    </location>
</feature>
<accession>A0A9X0QEF5</accession>
<dbReference type="AlphaFoldDB" id="A0A9X0QEF5"/>
<dbReference type="PROSITE" id="PS51163">
    <property type="entry name" value="YRDC"/>
    <property type="match status" value="1"/>
</dbReference>
<dbReference type="PANTHER" id="PTHR42959">
    <property type="entry name" value="CARBAMOYLTRANSFERASE"/>
    <property type="match status" value="1"/>
</dbReference>
<evidence type="ECO:0000256" key="6">
    <source>
        <dbReference type="ARBA" id="ARBA00022833"/>
    </source>
</evidence>
<evidence type="ECO:0000256" key="4">
    <source>
        <dbReference type="ARBA" id="ARBA00022723"/>
    </source>
</evidence>
<evidence type="ECO:0000256" key="2">
    <source>
        <dbReference type="ARBA" id="ARBA00008097"/>
    </source>
</evidence>
<organism evidence="12 13">
    <name type="scientific">Tunturiibacter gelidiferens</name>
    <dbReference type="NCBI Taxonomy" id="3069689"/>
    <lineage>
        <taxon>Bacteria</taxon>
        <taxon>Pseudomonadati</taxon>
        <taxon>Acidobacteriota</taxon>
        <taxon>Terriglobia</taxon>
        <taxon>Terriglobales</taxon>
        <taxon>Acidobacteriaceae</taxon>
        <taxon>Tunturiibacter</taxon>
    </lineage>
</organism>
<feature type="active site" evidence="9">
    <location>
        <position position="27"/>
    </location>
</feature>
<dbReference type="GO" id="GO:0051604">
    <property type="term" value="P:protein maturation"/>
    <property type="evidence" value="ECO:0007669"/>
    <property type="project" value="TreeGrafter"/>
</dbReference>
<evidence type="ECO:0000259" key="11">
    <source>
        <dbReference type="PROSITE" id="PS51163"/>
    </source>
</evidence>
<dbReference type="GO" id="GO:0003725">
    <property type="term" value="F:double-stranded RNA binding"/>
    <property type="evidence" value="ECO:0007669"/>
    <property type="project" value="InterPro"/>
</dbReference>
<dbReference type="PROSITE" id="PS51160">
    <property type="entry name" value="ACYLPHOSPHATASE_3"/>
    <property type="match status" value="1"/>
</dbReference>
<comment type="catalytic activity">
    <reaction evidence="7">
        <text>C-terminal L-cysteinyl-[HypE protein] + carbamoyl phosphate + ATP + H2O = C-terminal S-carboxamide-L-cysteinyl-[HypE protein] + AMP + phosphate + diphosphate + H(+)</text>
        <dbReference type="Rhea" id="RHEA:55636"/>
        <dbReference type="Rhea" id="RHEA-COMP:14247"/>
        <dbReference type="Rhea" id="RHEA-COMP:14392"/>
        <dbReference type="ChEBI" id="CHEBI:15377"/>
        <dbReference type="ChEBI" id="CHEBI:15378"/>
        <dbReference type="ChEBI" id="CHEBI:30616"/>
        <dbReference type="ChEBI" id="CHEBI:33019"/>
        <dbReference type="ChEBI" id="CHEBI:43474"/>
        <dbReference type="ChEBI" id="CHEBI:58228"/>
        <dbReference type="ChEBI" id="CHEBI:76913"/>
        <dbReference type="ChEBI" id="CHEBI:139126"/>
        <dbReference type="ChEBI" id="CHEBI:456215"/>
    </reaction>
</comment>
<dbReference type="Pfam" id="PF22521">
    <property type="entry name" value="HypF_C_2"/>
    <property type="match status" value="1"/>
</dbReference>
<dbReference type="FunFam" id="3.30.420.40:FF:000124">
    <property type="entry name" value="Carbamoyltransferase HypF"/>
    <property type="match status" value="1"/>
</dbReference>
<gene>
    <name evidence="12" type="ORF">HDF14_002364</name>
</gene>
<dbReference type="GO" id="GO:0016743">
    <property type="term" value="F:carboxyl- or carbamoyltransferase activity"/>
    <property type="evidence" value="ECO:0007669"/>
    <property type="project" value="UniProtKB-UniRule"/>
</dbReference>
<dbReference type="PANTHER" id="PTHR42959:SF1">
    <property type="entry name" value="CARBAMOYLTRANSFERASE HYPF"/>
    <property type="match status" value="1"/>
</dbReference>
<dbReference type="InterPro" id="IPR055128">
    <property type="entry name" value="HypF_C_2"/>
</dbReference>
<evidence type="ECO:0000259" key="10">
    <source>
        <dbReference type="PROSITE" id="PS51160"/>
    </source>
</evidence>
<evidence type="ECO:0000313" key="12">
    <source>
        <dbReference type="EMBL" id="MBB5328754.1"/>
    </source>
</evidence>
<dbReference type="InterPro" id="IPR051060">
    <property type="entry name" value="Carbamoyltrans_HypF-like"/>
</dbReference>
<keyword evidence="4" id="KW-0479">Metal-binding</keyword>
<dbReference type="Proteomes" id="UP000535182">
    <property type="component" value="Unassembled WGS sequence"/>
</dbReference>
<keyword evidence="6" id="KW-0862">Zinc</keyword>
<comment type="similarity">
    <text evidence="2 8">Belongs to the carbamoyltransferase HypF family.</text>
</comment>
<dbReference type="EC" id="6.2.-.-" evidence="8"/>
<dbReference type="InterPro" id="IPR006070">
    <property type="entry name" value="Sua5-like_dom"/>
</dbReference>
<dbReference type="SUPFAM" id="SSF54975">
    <property type="entry name" value="Acylphosphatase/BLUF domain-like"/>
    <property type="match status" value="1"/>
</dbReference>
<dbReference type="Gene3D" id="3.30.420.360">
    <property type="match status" value="1"/>
</dbReference>
<name>A0A9X0QEF5_9BACT</name>
<dbReference type="Gene3D" id="3.30.110.120">
    <property type="match status" value="1"/>
</dbReference>
<dbReference type="InterPro" id="IPR017968">
    <property type="entry name" value="Acylphosphatase_CS"/>
</dbReference>
<dbReference type="InterPro" id="IPR036046">
    <property type="entry name" value="Acylphosphatase-like_dom_sf"/>
</dbReference>
<dbReference type="InterPro" id="IPR004421">
    <property type="entry name" value="Carbamoyltransferase_HypF"/>
</dbReference>
<comment type="catalytic activity">
    <reaction evidence="9">
        <text>an acyl phosphate + H2O = a carboxylate + phosphate + H(+)</text>
        <dbReference type="Rhea" id="RHEA:14965"/>
        <dbReference type="ChEBI" id="CHEBI:15377"/>
        <dbReference type="ChEBI" id="CHEBI:15378"/>
        <dbReference type="ChEBI" id="CHEBI:29067"/>
        <dbReference type="ChEBI" id="CHEBI:43474"/>
        <dbReference type="ChEBI" id="CHEBI:59918"/>
        <dbReference type="EC" id="3.6.1.7"/>
    </reaction>
</comment>